<dbReference type="EMBL" id="GGEC01088280">
    <property type="protein sequence ID" value="MBX68764.1"/>
    <property type="molecule type" value="Transcribed_RNA"/>
</dbReference>
<reference evidence="1" key="1">
    <citation type="submission" date="2018-02" db="EMBL/GenBank/DDBJ databases">
        <title>Rhizophora mucronata_Transcriptome.</title>
        <authorList>
            <person name="Meera S.P."/>
            <person name="Sreeshan A."/>
            <person name="Augustine A."/>
        </authorList>
    </citation>
    <scope>NUCLEOTIDE SEQUENCE</scope>
    <source>
        <tissue evidence="1">Leaf</tissue>
    </source>
</reference>
<name>A0A2P2QPG5_RHIMU</name>
<sequence length="30" mass="3422">MSWYSLVTLHIIAETVSNSLSRGHKNFLCN</sequence>
<protein>
    <submittedName>
        <fullName evidence="1">Uncharacterized protein</fullName>
    </submittedName>
</protein>
<organism evidence="1">
    <name type="scientific">Rhizophora mucronata</name>
    <name type="common">Asiatic mangrove</name>
    <dbReference type="NCBI Taxonomy" id="61149"/>
    <lineage>
        <taxon>Eukaryota</taxon>
        <taxon>Viridiplantae</taxon>
        <taxon>Streptophyta</taxon>
        <taxon>Embryophyta</taxon>
        <taxon>Tracheophyta</taxon>
        <taxon>Spermatophyta</taxon>
        <taxon>Magnoliopsida</taxon>
        <taxon>eudicotyledons</taxon>
        <taxon>Gunneridae</taxon>
        <taxon>Pentapetalae</taxon>
        <taxon>rosids</taxon>
        <taxon>fabids</taxon>
        <taxon>Malpighiales</taxon>
        <taxon>Rhizophoraceae</taxon>
        <taxon>Rhizophora</taxon>
    </lineage>
</organism>
<evidence type="ECO:0000313" key="1">
    <source>
        <dbReference type="EMBL" id="MBX68764.1"/>
    </source>
</evidence>
<dbReference type="AlphaFoldDB" id="A0A2P2QPG5"/>
<proteinExistence type="predicted"/>
<accession>A0A2P2QPG5</accession>